<evidence type="ECO:0000313" key="1">
    <source>
        <dbReference type="EMBL" id="CAL1708756.1"/>
    </source>
</evidence>
<dbReference type="Proteomes" id="UP001497453">
    <property type="component" value="Chromosome 5"/>
</dbReference>
<reference evidence="2" key="1">
    <citation type="submission" date="2024-04" db="EMBL/GenBank/DDBJ databases">
        <authorList>
            <person name="Shaw F."/>
            <person name="Minotto A."/>
        </authorList>
    </citation>
    <scope>NUCLEOTIDE SEQUENCE [LARGE SCALE GENOMIC DNA]</scope>
</reference>
<keyword evidence="2" id="KW-1185">Reference proteome</keyword>
<name>A0ABP1DLM9_9APHY</name>
<gene>
    <name evidence="1" type="ORF">GFSPODELE1_LOCUS7012</name>
</gene>
<evidence type="ECO:0000313" key="2">
    <source>
        <dbReference type="Proteomes" id="UP001497453"/>
    </source>
</evidence>
<accession>A0ABP1DLM9</accession>
<sequence>MPKIMHTISSHERRFGVGDYFESLNRDKIVFEEYTDRVTNLDDCWRMIHLTAGPGAFKGGIFTPPVYGSNTRKRRLHQVSNVILVGIHDIPRRNRAQHHATHCQLDSLAGSLDLTFVKVLRN</sequence>
<organism evidence="1 2">
    <name type="scientific">Somion occarium</name>
    <dbReference type="NCBI Taxonomy" id="3059160"/>
    <lineage>
        <taxon>Eukaryota</taxon>
        <taxon>Fungi</taxon>
        <taxon>Dikarya</taxon>
        <taxon>Basidiomycota</taxon>
        <taxon>Agaricomycotina</taxon>
        <taxon>Agaricomycetes</taxon>
        <taxon>Polyporales</taxon>
        <taxon>Cerrenaceae</taxon>
        <taxon>Somion</taxon>
    </lineage>
</organism>
<dbReference type="EMBL" id="OZ037948">
    <property type="protein sequence ID" value="CAL1708756.1"/>
    <property type="molecule type" value="Genomic_DNA"/>
</dbReference>
<proteinExistence type="predicted"/>
<protein>
    <submittedName>
        <fullName evidence="1">Uncharacterized protein</fullName>
    </submittedName>
</protein>